<keyword evidence="2" id="KW-0547">Nucleotide-binding</keyword>
<dbReference type="Gene3D" id="3.30.470.20">
    <property type="entry name" value="ATP-grasp fold, B domain"/>
    <property type="match status" value="1"/>
</dbReference>
<dbReference type="PANTHER" id="PTHR12241:SF147">
    <property type="entry name" value="TUBULIN POLYGLUTAMYLASE TTLL7"/>
    <property type="match status" value="1"/>
</dbReference>
<dbReference type="SUPFAM" id="SSF56059">
    <property type="entry name" value="Glutathione synthetase ATP-binding domain-like"/>
    <property type="match status" value="1"/>
</dbReference>
<evidence type="ECO:0000256" key="3">
    <source>
        <dbReference type="ARBA" id="ARBA00022840"/>
    </source>
</evidence>
<gene>
    <name evidence="4" type="ORF">BSTOLATCC_MIC12804</name>
</gene>
<dbReference type="PROSITE" id="PS51221">
    <property type="entry name" value="TTL"/>
    <property type="match status" value="1"/>
</dbReference>
<dbReference type="AlphaFoldDB" id="A0AAU9IZS4"/>
<evidence type="ECO:0000256" key="2">
    <source>
        <dbReference type="ARBA" id="ARBA00022741"/>
    </source>
</evidence>
<keyword evidence="5" id="KW-1185">Reference proteome</keyword>
<accession>A0AAU9IZS4</accession>
<protein>
    <recommendedName>
        <fullName evidence="6">Tubulin polyglutamylase TTLL6</fullName>
    </recommendedName>
</protein>
<name>A0AAU9IZS4_9CILI</name>
<dbReference type="PANTHER" id="PTHR12241">
    <property type="entry name" value="TUBULIN POLYGLUTAMYLASE"/>
    <property type="match status" value="1"/>
</dbReference>
<sequence length="630" mass="73604">MERTQEEGGPRTKLSKQSRIICNIAFTKYEIVKHVAGTLFKWGLSNDKLDENWDIMWTDSAVPPDKLSNMKQYQKINHFPGMYNVSRKNYLAYNLMKLKKLFPDEYDFFPRTWVVPCDMGDLKAYMQLKKNSYFIVKPEASCQGRGIFLTKRFDEIDSSEKHVVQEYIEKPFLIDGLKFDLRIYVLVTGCEPLRIFIHDQGLTRFATEEYKKPNEGNFEDMCMHLTNYAINKNNPNFIHNENSEEDDIGHKRSLQSTFDYLEENGYDVVKLKSKIDDMIIKTLCSVQPNLRHHYHSCQPDDYSNSMCFELLGFDVILDHKLNPYVLEVNHTPSFSTDSPLDWKTKEIVISEALVLMNISSKNRRIYIKKQKQELNKRALTGKIERDSKSVREEKRVKFIIRRDKWEEKHRGGYRKVYPVNDEKYEKMIKAADEIYQEWTGTKITRIKKAEEEKIPIIKKPPKIENKLPLNKIENSIPKRCPTATLRDMESPSTVSLLEIEKKNPLEVFERLSKVPIRKPTLPSSYQNIPGIVYHDDRRSHYLYGNKYCLTFHHNTPEHNLKFSEKNAESQSEAKGKVSLIKATPELLRRNSTKNTLASFLKSTSGKQLITSKALAFGHSGAKEILKKWNL</sequence>
<dbReference type="GO" id="GO:0015631">
    <property type="term" value="F:tubulin binding"/>
    <property type="evidence" value="ECO:0007669"/>
    <property type="project" value="TreeGrafter"/>
</dbReference>
<dbReference type="EMBL" id="CAJZBQ010000013">
    <property type="protein sequence ID" value="CAG9315026.1"/>
    <property type="molecule type" value="Genomic_DNA"/>
</dbReference>
<dbReference type="GO" id="GO:0070740">
    <property type="term" value="F:tubulin-glutamic acid ligase activity"/>
    <property type="evidence" value="ECO:0007669"/>
    <property type="project" value="TreeGrafter"/>
</dbReference>
<proteinExistence type="predicted"/>
<organism evidence="4 5">
    <name type="scientific">Blepharisma stoltei</name>
    <dbReference type="NCBI Taxonomy" id="1481888"/>
    <lineage>
        <taxon>Eukaryota</taxon>
        <taxon>Sar</taxon>
        <taxon>Alveolata</taxon>
        <taxon>Ciliophora</taxon>
        <taxon>Postciliodesmatophora</taxon>
        <taxon>Heterotrichea</taxon>
        <taxon>Heterotrichida</taxon>
        <taxon>Blepharismidae</taxon>
        <taxon>Blepharisma</taxon>
    </lineage>
</organism>
<keyword evidence="3" id="KW-0067">ATP-binding</keyword>
<evidence type="ECO:0000313" key="4">
    <source>
        <dbReference type="EMBL" id="CAG9315026.1"/>
    </source>
</evidence>
<dbReference type="InterPro" id="IPR004344">
    <property type="entry name" value="TTL/TTLL_fam"/>
</dbReference>
<dbReference type="GO" id="GO:0000226">
    <property type="term" value="P:microtubule cytoskeleton organization"/>
    <property type="evidence" value="ECO:0007669"/>
    <property type="project" value="TreeGrafter"/>
</dbReference>
<evidence type="ECO:0000256" key="1">
    <source>
        <dbReference type="ARBA" id="ARBA00022598"/>
    </source>
</evidence>
<dbReference type="GO" id="GO:0036064">
    <property type="term" value="C:ciliary basal body"/>
    <property type="evidence" value="ECO:0007669"/>
    <property type="project" value="TreeGrafter"/>
</dbReference>
<dbReference type="GO" id="GO:0005524">
    <property type="term" value="F:ATP binding"/>
    <property type="evidence" value="ECO:0007669"/>
    <property type="project" value="UniProtKB-KW"/>
</dbReference>
<evidence type="ECO:0008006" key="6">
    <source>
        <dbReference type="Google" id="ProtNLM"/>
    </source>
</evidence>
<comment type="caution">
    <text evidence="4">The sequence shown here is derived from an EMBL/GenBank/DDBJ whole genome shotgun (WGS) entry which is preliminary data.</text>
</comment>
<dbReference type="Pfam" id="PF03133">
    <property type="entry name" value="TTL"/>
    <property type="match status" value="1"/>
</dbReference>
<evidence type="ECO:0000313" key="5">
    <source>
        <dbReference type="Proteomes" id="UP001162131"/>
    </source>
</evidence>
<keyword evidence="1" id="KW-0436">Ligase</keyword>
<dbReference type="Proteomes" id="UP001162131">
    <property type="component" value="Unassembled WGS sequence"/>
</dbReference>
<reference evidence="4" key="1">
    <citation type="submission" date="2021-09" db="EMBL/GenBank/DDBJ databases">
        <authorList>
            <consortium name="AG Swart"/>
            <person name="Singh M."/>
            <person name="Singh A."/>
            <person name="Seah K."/>
            <person name="Emmerich C."/>
        </authorList>
    </citation>
    <scope>NUCLEOTIDE SEQUENCE</scope>
    <source>
        <strain evidence="4">ATCC30299</strain>
    </source>
</reference>